<comment type="caution">
    <text evidence="3">The sequence shown here is derived from an EMBL/GenBank/DDBJ whole genome shotgun (WGS) entry which is preliminary data.</text>
</comment>
<dbReference type="InterPro" id="IPR002048">
    <property type="entry name" value="EF_hand_dom"/>
</dbReference>
<dbReference type="Pfam" id="PF13202">
    <property type="entry name" value="EF-hand_5"/>
    <property type="match status" value="2"/>
</dbReference>
<accession>A0A369VUG1</accession>
<evidence type="ECO:0000259" key="2">
    <source>
        <dbReference type="PROSITE" id="PS50222"/>
    </source>
</evidence>
<feature type="compositionally biased region" description="Basic and acidic residues" evidence="1">
    <location>
        <begin position="59"/>
        <end position="73"/>
    </location>
</feature>
<dbReference type="GO" id="GO:0005509">
    <property type="term" value="F:calcium ion binding"/>
    <property type="evidence" value="ECO:0007669"/>
    <property type="project" value="InterPro"/>
</dbReference>
<gene>
    <name evidence="3" type="ORF">DVW87_07825</name>
</gene>
<keyword evidence="3" id="KW-0808">Transferase</keyword>
<sequence length="158" mass="17180">MWRYLVGAVAALLLAGAGVILFNSRARPPSPLPAAAPPKATTDEAQETALPDTLPEATAKTREEKRFGRYDKNKDGSITREEYLASRHKAYARLDTNRDGVLSFEEWSAKTIAKFATADGDRSGAMNPAEFATTAAKRKARPKCVCAPAPREKDEAED</sequence>
<dbReference type="InterPro" id="IPR018247">
    <property type="entry name" value="EF_Hand_1_Ca_BS"/>
</dbReference>
<evidence type="ECO:0000256" key="1">
    <source>
        <dbReference type="SAM" id="MobiDB-lite"/>
    </source>
</evidence>
<dbReference type="PROSITE" id="PS00018">
    <property type="entry name" value="EF_HAND_1"/>
    <property type="match status" value="2"/>
</dbReference>
<reference evidence="3 4" key="1">
    <citation type="submission" date="2018-07" db="EMBL/GenBank/DDBJ databases">
        <title>a novel species of Sphingomonas isolated from the rhizosphere soil of Araceae plant.</title>
        <authorList>
            <person name="Zhiyong W."/>
            <person name="Qinglan Z."/>
            <person name="Zhiwei F."/>
            <person name="Ding X."/>
            <person name="Gejiao W."/>
            <person name="Shixue Z."/>
        </authorList>
    </citation>
    <scope>NUCLEOTIDE SEQUENCE [LARGE SCALE GENOMIC DNA]</scope>
    <source>
        <strain evidence="3 4">WZY 27</strain>
    </source>
</reference>
<dbReference type="PROSITE" id="PS50222">
    <property type="entry name" value="EF_HAND_2"/>
    <property type="match status" value="1"/>
</dbReference>
<protein>
    <submittedName>
        <fullName evidence="3">Histidine kinase</fullName>
    </submittedName>
</protein>
<dbReference type="AlphaFoldDB" id="A0A369VUG1"/>
<dbReference type="Proteomes" id="UP000253918">
    <property type="component" value="Unassembled WGS sequence"/>
</dbReference>
<proteinExistence type="predicted"/>
<dbReference type="InterPro" id="IPR011992">
    <property type="entry name" value="EF-hand-dom_pair"/>
</dbReference>
<evidence type="ECO:0000313" key="3">
    <source>
        <dbReference type="EMBL" id="RDE05177.1"/>
    </source>
</evidence>
<dbReference type="RefSeq" id="WP_114687248.1">
    <property type="nucleotide sequence ID" value="NZ_QQNB01000002.1"/>
</dbReference>
<dbReference type="EMBL" id="QQNB01000002">
    <property type="protein sequence ID" value="RDE05177.1"/>
    <property type="molecule type" value="Genomic_DNA"/>
</dbReference>
<feature type="domain" description="EF-hand" evidence="2">
    <location>
        <begin position="58"/>
        <end position="93"/>
    </location>
</feature>
<dbReference type="CDD" id="cd00051">
    <property type="entry name" value="EFh"/>
    <property type="match status" value="1"/>
</dbReference>
<organism evidence="3 4">
    <name type="scientific">Sphingomonas aracearum</name>
    <dbReference type="NCBI Taxonomy" id="2283317"/>
    <lineage>
        <taxon>Bacteria</taxon>
        <taxon>Pseudomonadati</taxon>
        <taxon>Pseudomonadota</taxon>
        <taxon>Alphaproteobacteria</taxon>
        <taxon>Sphingomonadales</taxon>
        <taxon>Sphingomonadaceae</taxon>
        <taxon>Sphingomonas</taxon>
    </lineage>
</organism>
<name>A0A369VUG1_9SPHN</name>
<dbReference type="SUPFAM" id="SSF47473">
    <property type="entry name" value="EF-hand"/>
    <property type="match status" value="1"/>
</dbReference>
<dbReference type="GO" id="GO:0016301">
    <property type="term" value="F:kinase activity"/>
    <property type="evidence" value="ECO:0007669"/>
    <property type="project" value="UniProtKB-KW"/>
</dbReference>
<dbReference type="Gene3D" id="1.10.238.10">
    <property type="entry name" value="EF-hand"/>
    <property type="match status" value="2"/>
</dbReference>
<keyword evidence="4" id="KW-1185">Reference proteome</keyword>
<dbReference type="OrthoDB" id="7391686at2"/>
<feature type="region of interest" description="Disordered" evidence="1">
    <location>
        <begin position="27"/>
        <end position="73"/>
    </location>
</feature>
<evidence type="ECO:0000313" key="4">
    <source>
        <dbReference type="Proteomes" id="UP000253918"/>
    </source>
</evidence>
<keyword evidence="3" id="KW-0418">Kinase</keyword>